<dbReference type="PANTHER" id="PTHR33122">
    <property type="entry name" value="LIPID BINDING PROTEIN-RELATED"/>
    <property type="match status" value="1"/>
</dbReference>
<feature type="domain" description="Bifunctional inhibitor/plant lipid transfer protein/seed storage helical" evidence="2">
    <location>
        <begin position="32"/>
        <end position="102"/>
    </location>
</feature>
<dbReference type="Proteomes" id="UP001415857">
    <property type="component" value="Unassembled WGS sequence"/>
</dbReference>
<evidence type="ECO:0000259" key="2">
    <source>
        <dbReference type="SMART" id="SM00499"/>
    </source>
</evidence>
<keyword evidence="5" id="KW-1185">Reference proteome</keyword>
<dbReference type="SMART" id="SM00499">
    <property type="entry name" value="AAI"/>
    <property type="match status" value="1"/>
</dbReference>
<evidence type="ECO:0000313" key="3">
    <source>
        <dbReference type="EMBL" id="KAK9287170.1"/>
    </source>
</evidence>
<dbReference type="InterPro" id="IPR016140">
    <property type="entry name" value="Bifunc_inhib/LTP/seed_store"/>
</dbReference>
<organism evidence="4 5">
    <name type="scientific">Liquidambar formosana</name>
    <name type="common">Formosan gum</name>
    <dbReference type="NCBI Taxonomy" id="63359"/>
    <lineage>
        <taxon>Eukaryota</taxon>
        <taxon>Viridiplantae</taxon>
        <taxon>Streptophyta</taxon>
        <taxon>Embryophyta</taxon>
        <taxon>Tracheophyta</taxon>
        <taxon>Spermatophyta</taxon>
        <taxon>Magnoliopsida</taxon>
        <taxon>eudicotyledons</taxon>
        <taxon>Gunneridae</taxon>
        <taxon>Pentapetalae</taxon>
        <taxon>Saxifragales</taxon>
        <taxon>Altingiaceae</taxon>
        <taxon>Liquidambar</taxon>
    </lineage>
</organism>
<accession>A0AAP0RYD3</accession>
<dbReference type="InterPro" id="IPR036312">
    <property type="entry name" value="Bifun_inhib/LTP/seed_sf"/>
</dbReference>
<dbReference type="SUPFAM" id="SSF47699">
    <property type="entry name" value="Bifunctional inhibitor/lipid-transfer protein/seed storage 2S albumin"/>
    <property type="match status" value="1"/>
</dbReference>
<proteinExistence type="predicted"/>
<dbReference type="InterPro" id="IPR044741">
    <property type="entry name" value="NsLTP-like"/>
</dbReference>
<evidence type="ECO:0000256" key="1">
    <source>
        <dbReference type="SAM" id="SignalP"/>
    </source>
</evidence>
<dbReference type="EMBL" id="JBBPBK010000004">
    <property type="protein sequence ID" value="KAK9287170.1"/>
    <property type="molecule type" value="Genomic_DNA"/>
</dbReference>
<sequence length="102" mass="10571">MEAYTKLVIVALVLAAAIVNNEPMVANGLSICSMTEDGLRSCEPSVSGQNPAPPSATCCTALSKADLKCLCSYKNLLPSLGIDPNQAMQLPAKCNMAAPVNC</sequence>
<evidence type="ECO:0000313" key="4">
    <source>
        <dbReference type="EMBL" id="KAK9287391.1"/>
    </source>
</evidence>
<dbReference type="CDD" id="cd04660">
    <property type="entry name" value="nsLTP_like"/>
    <property type="match status" value="1"/>
</dbReference>
<dbReference type="Gene3D" id="1.10.110.10">
    <property type="entry name" value="Plant lipid-transfer and hydrophobic proteins"/>
    <property type="match status" value="1"/>
</dbReference>
<feature type="signal peptide" evidence="1">
    <location>
        <begin position="1"/>
        <end position="21"/>
    </location>
</feature>
<comment type="caution">
    <text evidence="4">The sequence shown here is derived from an EMBL/GenBank/DDBJ whole genome shotgun (WGS) entry which is preliminary data.</text>
</comment>
<protein>
    <recommendedName>
        <fullName evidence="2">Bifunctional inhibitor/plant lipid transfer protein/seed storage helical domain-containing protein</fullName>
    </recommendedName>
</protein>
<reference evidence="4" key="2">
    <citation type="submission" date="2024-04" db="EMBL/GenBank/DDBJ databases">
        <authorList>
            <person name="Xu W."/>
            <person name="Ren C."/>
        </authorList>
    </citation>
    <scope>NUCLEOTIDE SEQUENCE</scope>
    <source>
        <strain evidence="4">Hangzhou</strain>
        <tissue evidence="4">Leaves</tissue>
    </source>
</reference>
<dbReference type="EMBL" id="JBBPBK010000004">
    <property type="protein sequence ID" value="KAK9287391.1"/>
    <property type="molecule type" value="Genomic_DNA"/>
</dbReference>
<dbReference type="GO" id="GO:0009627">
    <property type="term" value="P:systemic acquired resistance"/>
    <property type="evidence" value="ECO:0007669"/>
    <property type="project" value="InterPro"/>
</dbReference>
<dbReference type="GO" id="GO:0005504">
    <property type="term" value="F:fatty acid binding"/>
    <property type="evidence" value="ECO:0007669"/>
    <property type="project" value="InterPro"/>
</dbReference>
<dbReference type="InterPro" id="IPR039265">
    <property type="entry name" value="DIR1-like"/>
</dbReference>
<dbReference type="PANTHER" id="PTHR33122:SF60">
    <property type="entry name" value="LIPID-TRANSFER PROTEIN DIR1-RELATED"/>
    <property type="match status" value="1"/>
</dbReference>
<feature type="chain" id="PRO_5044711526" description="Bifunctional inhibitor/plant lipid transfer protein/seed storage helical domain-containing protein" evidence="1">
    <location>
        <begin position="22"/>
        <end position="102"/>
    </location>
</feature>
<gene>
    <name evidence="3" type="ORF">L1049_015581</name>
    <name evidence="4" type="ORF">L1049_015809</name>
</gene>
<reference evidence="4 5" key="1">
    <citation type="journal article" date="2024" name="Plant J.">
        <title>Genome sequences and population genomics reveal climatic adaptation and genomic divergence between two closely related sweetgum species.</title>
        <authorList>
            <person name="Xu W.Q."/>
            <person name="Ren C.Q."/>
            <person name="Zhang X.Y."/>
            <person name="Comes H.P."/>
            <person name="Liu X.H."/>
            <person name="Li Y.G."/>
            <person name="Kettle C.J."/>
            <person name="Jalonen R."/>
            <person name="Gaisberger H."/>
            <person name="Ma Y.Z."/>
            <person name="Qiu Y.X."/>
        </authorList>
    </citation>
    <scope>NUCLEOTIDE SEQUENCE [LARGE SCALE GENOMIC DNA]</scope>
    <source>
        <strain evidence="4">Hangzhou</strain>
    </source>
</reference>
<name>A0AAP0RYD3_LIQFO</name>
<dbReference type="AlphaFoldDB" id="A0AAP0RYD3"/>
<evidence type="ECO:0000313" key="5">
    <source>
        <dbReference type="Proteomes" id="UP001415857"/>
    </source>
</evidence>
<keyword evidence="1" id="KW-0732">Signal</keyword>
<dbReference type="Pfam" id="PF14368">
    <property type="entry name" value="LTP_2"/>
    <property type="match status" value="1"/>
</dbReference>